<feature type="domain" description="Aminoglycoside phosphotransferase" evidence="1">
    <location>
        <begin position="81"/>
        <end position="178"/>
    </location>
</feature>
<accession>A0A6C7EDP2</accession>
<dbReference type="Proteomes" id="UP000011863">
    <property type="component" value="Chromosome"/>
</dbReference>
<dbReference type="Pfam" id="PF01636">
    <property type="entry name" value="APH"/>
    <property type="match status" value="1"/>
</dbReference>
<dbReference type="SUPFAM" id="SSF56112">
    <property type="entry name" value="Protein kinase-like (PK-like)"/>
    <property type="match status" value="1"/>
</dbReference>
<dbReference type="InterPro" id="IPR011009">
    <property type="entry name" value="Kinase-like_dom_sf"/>
</dbReference>
<name>A0A6C7EDP2_ILUCY</name>
<keyword evidence="3" id="KW-1185">Reference proteome</keyword>
<dbReference type="OrthoDB" id="9797603at2"/>
<dbReference type="Gene3D" id="3.90.1200.10">
    <property type="match status" value="1"/>
</dbReference>
<reference evidence="2 3" key="1">
    <citation type="journal article" date="2013" name="Int. J. Syst. Evol. Microbiol.">
        <title>Ilumatobacter nonamiense sp. nov. and Ilumatobacter coccineum sp. nov., isolated from seashore sand.</title>
        <authorList>
            <person name="Matsumoto A."/>
            <person name="Kasai H."/>
            <person name="Matsuo Y."/>
            <person name="Shizuri Y."/>
            <person name="Ichikawa N."/>
            <person name="Fujita N."/>
            <person name="Omura S."/>
            <person name="Takahashi Y."/>
        </authorList>
    </citation>
    <scope>NUCLEOTIDE SEQUENCE [LARGE SCALE GENOMIC DNA]</scope>
    <source>
        <strain evidence="3">NBRC 103263 / KCTC 29153 / YM16-304</strain>
    </source>
</reference>
<sequence>MADEPGPLIAAGRAADVFDVGDGKVLRRYRGTHGDVEHEARIMAYVAERGYPVPTVHEASGADIVMDHVDGTTMLASLEAAPWKVVWHARLLAKLQRDLAKIPAPDWMLGPSVDPARRLSVLHLDLHPMNVMLSKRHGPIVIDWTNAGGGPAAFDAAITYVEIATFETSGPRDQIGQRVFAEAFKRFRRVPNFDAFVETACDHRLADSGITPGERVAVAELRKKVKRSDTP</sequence>
<evidence type="ECO:0000313" key="3">
    <source>
        <dbReference type="Proteomes" id="UP000011863"/>
    </source>
</evidence>
<organism evidence="2 3">
    <name type="scientific">Ilumatobacter coccineus (strain NBRC 103263 / KCTC 29153 / YM16-304)</name>
    <dbReference type="NCBI Taxonomy" id="1313172"/>
    <lineage>
        <taxon>Bacteria</taxon>
        <taxon>Bacillati</taxon>
        <taxon>Actinomycetota</taxon>
        <taxon>Acidimicrobiia</taxon>
        <taxon>Acidimicrobiales</taxon>
        <taxon>Ilumatobacteraceae</taxon>
        <taxon>Ilumatobacter</taxon>
    </lineage>
</organism>
<dbReference type="AlphaFoldDB" id="A0A6C7EDP2"/>
<evidence type="ECO:0000313" key="2">
    <source>
        <dbReference type="EMBL" id="BAN04500.1"/>
    </source>
</evidence>
<gene>
    <name evidence="2" type="ORF">YM304_41860</name>
</gene>
<dbReference type="InterPro" id="IPR002575">
    <property type="entry name" value="Aminoglycoside_PTrfase"/>
</dbReference>
<dbReference type="RefSeq" id="WP_015443747.1">
    <property type="nucleotide sequence ID" value="NC_020520.1"/>
</dbReference>
<dbReference type="KEGG" id="aym:YM304_41860"/>
<proteinExistence type="predicted"/>
<protein>
    <recommendedName>
        <fullName evidence="1">Aminoglycoside phosphotransferase domain-containing protein</fullName>
    </recommendedName>
</protein>
<evidence type="ECO:0000259" key="1">
    <source>
        <dbReference type="Pfam" id="PF01636"/>
    </source>
</evidence>
<dbReference type="EMBL" id="AP012057">
    <property type="protein sequence ID" value="BAN04500.1"/>
    <property type="molecule type" value="Genomic_DNA"/>
</dbReference>